<dbReference type="GO" id="GO:0005886">
    <property type="term" value="C:plasma membrane"/>
    <property type="evidence" value="ECO:0007669"/>
    <property type="project" value="TreeGrafter"/>
</dbReference>
<dbReference type="FunFam" id="1.20.1720.10:FF:000012">
    <property type="entry name" value="MFS toxin efflux pump (AflT)"/>
    <property type="match status" value="1"/>
</dbReference>
<gene>
    <name evidence="9" type="ORF">JX265_001641</name>
</gene>
<sequence>MPQSLSENHEKPDFGYNEPNNKGDGDEYPTAQKRVLIMTALYLAIFLVTLDQTIISTAIPRITDDFHSLNQVGWYGSAYLLTQCSFQLIMGKVYKFYAVKPIFIVCCGLFEVGSAICGAAPSSATFIVGRAIAGLGTSGIFSGVMVIMFHVIPLQQRPIYQGLFGAVFAVASVIAPVVGGTFTDLVTWRWCFYINLPIGAVSMVVTMLMVHLPNQKLESPGEGLVAKLRQLDPIGNLAFFPGIVCLILALEWGGTKYAWSDARIIILLVLCGFLCLVFIGIQIWKKEAATVPPRIVRQRSIAAAIWFGFFNGAGMMAIMYYLPIWFQAVKGVDAFNSGLMLLPMILSTVLGSVFSGIMTAKVGYYTPFFILSSTLTPIGAGLMSTFNTSTSEAQWIGYQILVGFGLGFGSQQPMTVVQTVLDRRDIATGSALIMFTRFLGSAIFLPVAQNIFLNGLVSKLVNLPGVDVSAVTGGGATELRELASGKDLETLLSDYNGAIIDVFYMVVATCAVTMFGSVLVEWRSLKARAQEQAGNEKPTEDSETQASV</sequence>
<feature type="transmembrane region" description="Helical" evidence="7">
    <location>
        <begin position="498"/>
        <end position="520"/>
    </location>
</feature>
<evidence type="ECO:0000256" key="4">
    <source>
        <dbReference type="ARBA" id="ARBA00022989"/>
    </source>
</evidence>
<dbReference type="AlphaFoldDB" id="A0A9P9WVT0"/>
<evidence type="ECO:0000256" key="7">
    <source>
        <dbReference type="SAM" id="Phobius"/>
    </source>
</evidence>
<comment type="subcellular location">
    <subcellularLocation>
        <location evidence="1">Membrane</location>
        <topology evidence="1">Multi-pass membrane protein</topology>
    </subcellularLocation>
</comment>
<protein>
    <recommendedName>
        <fullName evidence="8">Major facilitator superfamily (MFS) profile domain-containing protein</fullName>
    </recommendedName>
</protein>
<comment type="caution">
    <text evidence="9">The sequence shown here is derived from an EMBL/GenBank/DDBJ whole genome shotgun (WGS) entry which is preliminary data.</text>
</comment>
<name>A0A9P9WVT0_9PEZI</name>
<evidence type="ECO:0000313" key="9">
    <source>
        <dbReference type="EMBL" id="KAI1880020.1"/>
    </source>
</evidence>
<keyword evidence="3 7" id="KW-0812">Transmembrane</keyword>
<evidence type="ECO:0000313" key="10">
    <source>
        <dbReference type="Proteomes" id="UP000829685"/>
    </source>
</evidence>
<dbReference type="FunFam" id="1.20.1250.20:FF:000196">
    <property type="entry name" value="MFS toxin efflux pump (AflT)"/>
    <property type="match status" value="1"/>
</dbReference>
<dbReference type="PANTHER" id="PTHR23501">
    <property type="entry name" value="MAJOR FACILITATOR SUPERFAMILY"/>
    <property type="match status" value="1"/>
</dbReference>
<feature type="domain" description="Major facilitator superfamily (MFS) profile" evidence="8">
    <location>
        <begin position="37"/>
        <end position="525"/>
    </location>
</feature>
<feature type="transmembrane region" description="Helical" evidence="7">
    <location>
        <begin position="127"/>
        <end position="152"/>
    </location>
</feature>
<evidence type="ECO:0000256" key="5">
    <source>
        <dbReference type="ARBA" id="ARBA00023136"/>
    </source>
</evidence>
<keyword evidence="4 7" id="KW-1133">Transmembrane helix</keyword>
<dbReference type="InterPro" id="IPR011701">
    <property type="entry name" value="MFS"/>
</dbReference>
<organism evidence="9 10">
    <name type="scientific">Neoarthrinium moseri</name>
    <dbReference type="NCBI Taxonomy" id="1658444"/>
    <lineage>
        <taxon>Eukaryota</taxon>
        <taxon>Fungi</taxon>
        <taxon>Dikarya</taxon>
        <taxon>Ascomycota</taxon>
        <taxon>Pezizomycotina</taxon>
        <taxon>Sordariomycetes</taxon>
        <taxon>Xylariomycetidae</taxon>
        <taxon>Amphisphaeriales</taxon>
        <taxon>Apiosporaceae</taxon>
        <taxon>Neoarthrinium</taxon>
    </lineage>
</organism>
<feature type="transmembrane region" description="Helical" evidence="7">
    <location>
        <begin position="395"/>
        <end position="414"/>
    </location>
</feature>
<feature type="transmembrane region" description="Helical" evidence="7">
    <location>
        <begin position="233"/>
        <end position="250"/>
    </location>
</feature>
<dbReference type="InterPro" id="IPR020846">
    <property type="entry name" value="MFS_dom"/>
</dbReference>
<keyword evidence="2" id="KW-0813">Transport</keyword>
<dbReference type="EMBL" id="JAFIMR010000003">
    <property type="protein sequence ID" value="KAI1880020.1"/>
    <property type="molecule type" value="Genomic_DNA"/>
</dbReference>
<dbReference type="Gene3D" id="1.20.1720.10">
    <property type="entry name" value="Multidrug resistance protein D"/>
    <property type="match status" value="1"/>
</dbReference>
<dbReference type="Gene3D" id="1.20.1250.20">
    <property type="entry name" value="MFS general substrate transporter like domains"/>
    <property type="match status" value="1"/>
</dbReference>
<dbReference type="Proteomes" id="UP000829685">
    <property type="component" value="Unassembled WGS sequence"/>
</dbReference>
<feature type="transmembrane region" description="Helical" evidence="7">
    <location>
        <begin position="426"/>
        <end position="448"/>
    </location>
</feature>
<evidence type="ECO:0000259" key="8">
    <source>
        <dbReference type="PROSITE" id="PS50850"/>
    </source>
</evidence>
<reference evidence="9" key="1">
    <citation type="submission" date="2021-03" db="EMBL/GenBank/DDBJ databases">
        <title>Revisited historic fungal species revealed as producer of novel bioactive compounds through whole genome sequencing and comparative genomics.</title>
        <authorList>
            <person name="Vignolle G.A."/>
            <person name="Hochenegger N."/>
            <person name="Mach R.L."/>
            <person name="Mach-Aigner A.R."/>
            <person name="Javad Rahimi M."/>
            <person name="Salim K.A."/>
            <person name="Chan C.M."/>
            <person name="Lim L.B.L."/>
            <person name="Cai F."/>
            <person name="Druzhinina I.S."/>
            <person name="U'Ren J.M."/>
            <person name="Derntl C."/>
        </authorList>
    </citation>
    <scope>NUCLEOTIDE SEQUENCE</scope>
    <source>
        <strain evidence="9">TUCIM 5799</strain>
    </source>
</reference>
<feature type="transmembrane region" description="Helical" evidence="7">
    <location>
        <begin position="262"/>
        <end position="281"/>
    </location>
</feature>
<dbReference type="PRINTS" id="PR01036">
    <property type="entry name" value="TCRTETB"/>
</dbReference>
<evidence type="ECO:0000256" key="3">
    <source>
        <dbReference type="ARBA" id="ARBA00022692"/>
    </source>
</evidence>
<feature type="transmembrane region" description="Helical" evidence="7">
    <location>
        <begin position="40"/>
        <end position="60"/>
    </location>
</feature>
<keyword evidence="5 7" id="KW-0472">Membrane</keyword>
<dbReference type="PANTHER" id="PTHR23501:SF201">
    <property type="entry name" value="MFS AFLATOXIN EFFLUX PUMP"/>
    <property type="match status" value="1"/>
</dbReference>
<keyword evidence="10" id="KW-1185">Reference proteome</keyword>
<dbReference type="Pfam" id="PF07690">
    <property type="entry name" value="MFS_1"/>
    <property type="match status" value="1"/>
</dbReference>
<proteinExistence type="predicted"/>
<feature type="transmembrane region" description="Helical" evidence="7">
    <location>
        <begin position="72"/>
        <end position="90"/>
    </location>
</feature>
<feature type="transmembrane region" description="Helical" evidence="7">
    <location>
        <begin position="102"/>
        <end position="121"/>
    </location>
</feature>
<dbReference type="InterPro" id="IPR036259">
    <property type="entry name" value="MFS_trans_sf"/>
</dbReference>
<evidence type="ECO:0000256" key="1">
    <source>
        <dbReference type="ARBA" id="ARBA00004141"/>
    </source>
</evidence>
<feature type="transmembrane region" description="Helical" evidence="7">
    <location>
        <begin position="159"/>
        <end position="180"/>
    </location>
</feature>
<dbReference type="GO" id="GO:0022857">
    <property type="term" value="F:transmembrane transporter activity"/>
    <property type="evidence" value="ECO:0007669"/>
    <property type="project" value="InterPro"/>
</dbReference>
<dbReference type="SUPFAM" id="SSF103473">
    <property type="entry name" value="MFS general substrate transporter"/>
    <property type="match status" value="1"/>
</dbReference>
<dbReference type="CDD" id="cd17502">
    <property type="entry name" value="MFS_Azr1_MDR_like"/>
    <property type="match status" value="1"/>
</dbReference>
<evidence type="ECO:0000256" key="6">
    <source>
        <dbReference type="SAM" id="MobiDB-lite"/>
    </source>
</evidence>
<accession>A0A9P9WVT0</accession>
<feature type="transmembrane region" description="Helical" evidence="7">
    <location>
        <begin position="192"/>
        <end position="212"/>
    </location>
</feature>
<feature type="transmembrane region" description="Helical" evidence="7">
    <location>
        <begin position="334"/>
        <end position="357"/>
    </location>
</feature>
<evidence type="ECO:0000256" key="2">
    <source>
        <dbReference type="ARBA" id="ARBA00022448"/>
    </source>
</evidence>
<feature type="region of interest" description="Disordered" evidence="6">
    <location>
        <begin position="1"/>
        <end position="27"/>
    </location>
</feature>
<feature type="transmembrane region" description="Helical" evidence="7">
    <location>
        <begin position="301"/>
        <end position="322"/>
    </location>
</feature>
<dbReference type="PROSITE" id="PS50850">
    <property type="entry name" value="MFS"/>
    <property type="match status" value="1"/>
</dbReference>